<protein>
    <submittedName>
        <fullName evidence="2">Caspase family protein</fullName>
    </submittedName>
</protein>
<dbReference type="Pfam" id="PF00656">
    <property type="entry name" value="Peptidase_C14"/>
    <property type="match status" value="1"/>
</dbReference>
<feature type="domain" description="Peptidase C14 caspase" evidence="1">
    <location>
        <begin position="8"/>
        <end position="250"/>
    </location>
</feature>
<comment type="caution">
    <text evidence="2">The sequence shown here is derived from an EMBL/GenBank/DDBJ whole genome shotgun (WGS) entry which is preliminary data.</text>
</comment>
<keyword evidence="3" id="KW-1185">Reference proteome</keyword>
<organism evidence="2 3">
    <name type="scientific">Flavivirga amylovorans</name>
    <dbReference type="NCBI Taxonomy" id="870486"/>
    <lineage>
        <taxon>Bacteria</taxon>
        <taxon>Pseudomonadati</taxon>
        <taxon>Bacteroidota</taxon>
        <taxon>Flavobacteriia</taxon>
        <taxon>Flavobacteriales</taxon>
        <taxon>Flavobacteriaceae</taxon>
        <taxon>Flavivirga</taxon>
    </lineage>
</organism>
<evidence type="ECO:0000313" key="2">
    <source>
        <dbReference type="EMBL" id="MDO5986742.1"/>
    </source>
</evidence>
<dbReference type="InterPro" id="IPR011600">
    <property type="entry name" value="Pept_C14_caspase"/>
</dbReference>
<dbReference type="Gene3D" id="3.40.50.1460">
    <property type="match status" value="1"/>
</dbReference>
<name>A0ABT8WYN2_9FLAO</name>
<reference evidence="2" key="1">
    <citation type="submission" date="2023-07" db="EMBL/GenBank/DDBJ databases">
        <title>Two novel species in the genus Flavivirga.</title>
        <authorList>
            <person name="Kwon K."/>
        </authorList>
    </citation>
    <scope>NUCLEOTIDE SEQUENCE</scope>
    <source>
        <strain evidence="2">KACC 14157</strain>
    </source>
</reference>
<accession>A0ABT8WYN2</accession>
<dbReference type="EMBL" id="JAUOEM010000001">
    <property type="protein sequence ID" value="MDO5986742.1"/>
    <property type="molecule type" value="Genomic_DNA"/>
</dbReference>
<sequence>MAIQQNDYALLIGIWDYPEFRSLKGPKKDIELFSKWLLNTEKGGGVSEENINIITSTANPVSPIHSQVDQALTDLYEKVSQADQPGRRLYFYFSGHGFGIEEMSIALALANWKLFGMRNSALKSDAYLNEFVNWGKFKEVIFFLDCCRSPIEITGLHPIVGYGRSEDASDVGKFIAHSTRHLNAAYEASFSDDNLEDEALKEEYNGIFTKVLLDALWGDASSGTGVTASELKNYLDRYVKLEANRKQKPQRADIYNALNDDSVFGVSKNLVNIKINFKPERTGLIQLLSPNLDIIKEEDISSNVWNHMELTKGRYTLVEVTTQKEETYKVLPSDSTQTILF</sequence>
<gene>
    <name evidence="2" type="ORF">Q4Q39_04905</name>
</gene>
<proteinExistence type="predicted"/>
<evidence type="ECO:0000259" key="1">
    <source>
        <dbReference type="Pfam" id="PF00656"/>
    </source>
</evidence>
<evidence type="ECO:0000313" key="3">
    <source>
        <dbReference type="Proteomes" id="UP001176891"/>
    </source>
</evidence>
<dbReference type="Proteomes" id="UP001176891">
    <property type="component" value="Unassembled WGS sequence"/>
</dbReference>
<dbReference type="RefSeq" id="WP_303281257.1">
    <property type="nucleotide sequence ID" value="NZ_BAABCZ010000016.1"/>
</dbReference>